<dbReference type="Proteomes" id="UP000650628">
    <property type="component" value="Unassembled WGS sequence"/>
</dbReference>
<proteinExistence type="predicted"/>
<evidence type="ECO:0008006" key="3">
    <source>
        <dbReference type="Google" id="ProtNLM"/>
    </source>
</evidence>
<name>A0A8J3TKT4_9ACTN</name>
<evidence type="ECO:0000313" key="1">
    <source>
        <dbReference type="EMBL" id="GII28258.1"/>
    </source>
</evidence>
<dbReference type="EMBL" id="BOOO01000008">
    <property type="protein sequence ID" value="GII28258.1"/>
    <property type="molecule type" value="Genomic_DNA"/>
</dbReference>
<protein>
    <recommendedName>
        <fullName evidence="3">Apea-like HEPN domain-containing protein</fullName>
    </recommendedName>
</protein>
<keyword evidence="2" id="KW-1185">Reference proteome</keyword>
<dbReference type="AlphaFoldDB" id="A0A8J3TKT4"/>
<organism evidence="1 2">
    <name type="scientific">Planotetraspora mira</name>
    <dbReference type="NCBI Taxonomy" id="58121"/>
    <lineage>
        <taxon>Bacteria</taxon>
        <taxon>Bacillati</taxon>
        <taxon>Actinomycetota</taxon>
        <taxon>Actinomycetes</taxon>
        <taxon>Streptosporangiales</taxon>
        <taxon>Streptosporangiaceae</taxon>
        <taxon>Planotetraspora</taxon>
    </lineage>
</organism>
<gene>
    <name evidence="1" type="ORF">Pmi06nite_17000</name>
</gene>
<evidence type="ECO:0000313" key="2">
    <source>
        <dbReference type="Proteomes" id="UP000650628"/>
    </source>
</evidence>
<accession>A0A8J3TKT4</accession>
<sequence length="172" mass="18841">MLSAFEGADNDRVTYLLTDALDIFRATYAALSLPDVQADRSLQMAIRRLVFAGSRRVDADRLIDLMMSAEALFIKRANLPQGTKGDKIAAAAAALLAGDPELKADALQIQTFMRTVYQARNAEMHGDDRPYSQFRLLDGSATNSMPSVLNDAEKLMRRAVLAVLAEYTAVAK</sequence>
<comment type="caution">
    <text evidence="1">The sequence shown here is derived from an EMBL/GenBank/DDBJ whole genome shotgun (WGS) entry which is preliminary data.</text>
</comment>
<reference evidence="1 2" key="1">
    <citation type="submission" date="2021-01" db="EMBL/GenBank/DDBJ databases">
        <title>Whole genome shotgun sequence of Planotetraspora mira NBRC 15435.</title>
        <authorList>
            <person name="Komaki H."/>
            <person name="Tamura T."/>
        </authorList>
    </citation>
    <scope>NUCLEOTIDE SEQUENCE [LARGE SCALE GENOMIC DNA]</scope>
    <source>
        <strain evidence="1 2">NBRC 15435</strain>
    </source>
</reference>